<dbReference type="GO" id="GO:0016491">
    <property type="term" value="F:oxidoreductase activity"/>
    <property type="evidence" value="ECO:0007669"/>
    <property type="project" value="UniProtKB-KW"/>
</dbReference>
<dbReference type="AlphaFoldDB" id="A0A382MUZ3"/>
<dbReference type="EMBL" id="UINC01096164">
    <property type="protein sequence ID" value="SVC52823.1"/>
    <property type="molecule type" value="Genomic_DNA"/>
</dbReference>
<dbReference type="InterPro" id="IPR029039">
    <property type="entry name" value="Flavoprotein-like_sf"/>
</dbReference>
<dbReference type="PANTHER" id="PTHR43408:SF2">
    <property type="entry name" value="FMN REDUCTASE (NADPH)"/>
    <property type="match status" value="1"/>
</dbReference>
<evidence type="ECO:0000313" key="5">
    <source>
        <dbReference type="EMBL" id="SVC52823.1"/>
    </source>
</evidence>
<dbReference type="Pfam" id="PF03358">
    <property type="entry name" value="FMN_red"/>
    <property type="match status" value="1"/>
</dbReference>
<keyword evidence="3" id="KW-0560">Oxidoreductase</keyword>
<protein>
    <recommendedName>
        <fullName evidence="4">NADPH-dependent FMN reductase-like domain-containing protein</fullName>
    </recommendedName>
</protein>
<feature type="domain" description="NADPH-dependent FMN reductase-like" evidence="4">
    <location>
        <begin position="1"/>
        <end position="141"/>
    </location>
</feature>
<sequence length="183" mass="20339">MNIAVISCSLHPLSRSYIMARHIVEEIESLGSMAQLHDLRHYKIELRDVNSGRRNNQVQELARTIQTASAVILAVPIYNFYANAAAKNLIELTGDAWNKRVVGFICAAGGKSSYMSIMNLANSLMLDFRCFIVPQFVYATGDAFDNDRTEDMYLSSAEVKERLRELAEITTQLASAMGSVGLL</sequence>
<evidence type="ECO:0000259" key="4">
    <source>
        <dbReference type="Pfam" id="PF03358"/>
    </source>
</evidence>
<accession>A0A382MUZ3</accession>
<evidence type="ECO:0000256" key="3">
    <source>
        <dbReference type="ARBA" id="ARBA00023002"/>
    </source>
</evidence>
<reference evidence="5" key="1">
    <citation type="submission" date="2018-05" db="EMBL/GenBank/DDBJ databases">
        <authorList>
            <person name="Lanie J.A."/>
            <person name="Ng W.-L."/>
            <person name="Kazmierczak K.M."/>
            <person name="Andrzejewski T.M."/>
            <person name="Davidsen T.M."/>
            <person name="Wayne K.J."/>
            <person name="Tettelin H."/>
            <person name="Glass J.I."/>
            <person name="Rusch D."/>
            <person name="Podicherti R."/>
            <person name="Tsui H.-C.T."/>
            <person name="Winkler M.E."/>
        </authorList>
    </citation>
    <scope>NUCLEOTIDE SEQUENCE</scope>
</reference>
<keyword evidence="2" id="KW-0288">FMN</keyword>
<evidence type="ECO:0000256" key="2">
    <source>
        <dbReference type="ARBA" id="ARBA00022643"/>
    </source>
</evidence>
<keyword evidence="1" id="KW-0285">Flavoprotein</keyword>
<evidence type="ECO:0000256" key="1">
    <source>
        <dbReference type="ARBA" id="ARBA00022630"/>
    </source>
</evidence>
<dbReference type="PANTHER" id="PTHR43408">
    <property type="entry name" value="FMN REDUCTASE (NADPH)"/>
    <property type="match status" value="1"/>
</dbReference>
<dbReference type="SUPFAM" id="SSF52218">
    <property type="entry name" value="Flavoproteins"/>
    <property type="match status" value="1"/>
</dbReference>
<proteinExistence type="predicted"/>
<organism evidence="5">
    <name type="scientific">marine metagenome</name>
    <dbReference type="NCBI Taxonomy" id="408172"/>
    <lineage>
        <taxon>unclassified sequences</taxon>
        <taxon>metagenomes</taxon>
        <taxon>ecological metagenomes</taxon>
    </lineage>
</organism>
<dbReference type="Gene3D" id="3.40.50.360">
    <property type="match status" value="1"/>
</dbReference>
<gene>
    <name evidence="5" type="ORF">METZ01_LOCUS305677</name>
</gene>
<dbReference type="InterPro" id="IPR051814">
    <property type="entry name" value="NAD(P)H-dep_FMN_reductase"/>
</dbReference>
<dbReference type="InterPro" id="IPR005025">
    <property type="entry name" value="FMN_Rdtase-like_dom"/>
</dbReference>
<name>A0A382MUZ3_9ZZZZ</name>